<dbReference type="NCBIfam" id="NF033545">
    <property type="entry name" value="transpos_IS630"/>
    <property type="match status" value="1"/>
</dbReference>
<dbReference type="PANTHER" id="PTHR23022">
    <property type="entry name" value="TRANSPOSABLE ELEMENT-RELATED"/>
    <property type="match status" value="1"/>
</dbReference>
<evidence type="ECO:0000259" key="3">
    <source>
        <dbReference type="Pfam" id="PF13358"/>
    </source>
</evidence>
<dbReference type="InterPro" id="IPR052338">
    <property type="entry name" value="Transposase_5"/>
</dbReference>
<reference evidence="4" key="1">
    <citation type="journal article" date="2013" name="Nat. Commun.">
        <title>The Capsaspora genome reveals a complex unicellular prehistory of animals.</title>
        <authorList>
            <person name="Suga H."/>
            <person name="Chen Z."/>
            <person name="de Mendoza A."/>
            <person name="Sebe-Pedros A."/>
            <person name="Brown M.W."/>
            <person name="Kramer E."/>
            <person name="Carr M."/>
            <person name="Kerner P."/>
            <person name="Vervoort M."/>
            <person name="Sanchez-Pons N."/>
            <person name="Torruella G."/>
            <person name="Derelle R."/>
            <person name="Manning G."/>
            <person name="Lang B.F."/>
            <person name="Russ C."/>
            <person name="Haas B.J."/>
            <person name="Roger A.J."/>
            <person name="Nusbaum C."/>
            <person name="Ruiz-Trillo I."/>
        </authorList>
    </citation>
    <scope>NUCLEOTIDE SEQUENCE</scope>
    <source>
        <strain evidence="4">ATCC 30864</strain>
    </source>
</reference>
<sequence length="373" mass="42336">MTRTRSQSTSRVAPRQPPVWLRPTSPKRPLPVLDKMPREVVRGQVLALRNAGLSYNKIATQLHLPRSTVISITQRFSGRATTSDSPRPGRPSKLKSFHRNNIVAQILLDESDTAPEVAATMRTLSKVRVSPCTIRRVLHGAGLVNGAKVKKALLKETHKERRLAFALAHQHWTVDDWLRVVFSDETALYLYRNNNGGRVWRLVGETLTDRCVQGTVKFGGGHINVWGAISRFGISLFCEVGDVMNGDTYLSVLESELLASIRVWNNKNEMIFMHDNAPCHKRKDVAKWFETNQITVLDWPANSPDLNPIENAWNMVKNKIYQEREIKSKAALWERFQAVYEEVLTPEVCRDLISSMPRRIQAVIDANGGYTKY</sequence>
<dbReference type="Gene3D" id="1.10.10.10">
    <property type="entry name" value="Winged helix-like DNA-binding domain superfamily/Winged helix DNA-binding domain"/>
    <property type="match status" value="1"/>
</dbReference>
<feature type="region of interest" description="Disordered" evidence="1">
    <location>
        <begin position="1"/>
        <end position="32"/>
    </location>
</feature>
<name>W4P275_9EUKA</name>
<dbReference type="GO" id="GO:0003677">
    <property type="term" value="F:DNA binding"/>
    <property type="evidence" value="ECO:0007669"/>
    <property type="project" value="InterPro"/>
</dbReference>
<dbReference type="InterPro" id="IPR047655">
    <property type="entry name" value="Transpos_IS630-like"/>
</dbReference>
<feature type="compositionally biased region" description="Polar residues" evidence="1">
    <location>
        <begin position="1"/>
        <end position="11"/>
    </location>
</feature>
<dbReference type="SUPFAM" id="SSF46689">
    <property type="entry name" value="Homeodomain-like"/>
    <property type="match status" value="1"/>
</dbReference>
<dbReference type="InterPro" id="IPR036388">
    <property type="entry name" value="WH-like_DNA-bd_sf"/>
</dbReference>
<dbReference type="InterPro" id="IPR038717">
    <property type="entry name" value="Tc1-like_DDE_dom"/>
</dbReference>
<dbReference type="InterPro" id="IPR002492">
    <property type="entry name" value="Transposase_Tc1-like"/>
</dbReference>
<accession>W4P275</accession>
<dbReference type="GO" id="GO:0006313">
    <property type="term" value="P:DNA transposition"/>
    <property type="evidence" value="ECO:0007669"/>
    <property type="project" value="InterPro"/>
</dbReference>
<dbReference type="InterPro" id="IPR036397">
    <property type="entry name" value="RNaseH_sf"/>
</dbReference>
<feature type="domain" description="Transposase Tc1-like" evidence="2">
    <location>
        <begin position="101"/>
        <end position="171"/>
    </location>
</feature>
<dbReference type="InterPro" id="IPR009057">
    <property type="entry name" value="Homeodomain-like_sf"/>
</dbReference>
<feature type="compositionally biased region" description="Polar residues" evidence="1">
    <location>
        <begin position="75"/>
        <end position="85"/>
    </location>
</feature>
<dbReference type="Gene3D" id="3.30.420.10">
    <property type="entry name" value="Ribonuclease H-like superfamily/Ribonuclease H"/>
    <property type="match status" value="1"/>
</dbReference>
<protein>
    <submittedName>
        <fullName evidence="4">Transposase</fullName>
    </submittedName>
</protein>
<feature type="domain" description="Tc1-like transposase DDE" evidence="3">
    <location>
        <begin position="179"/>
        <end position="332"/>
    </location>
</feature>
<dbReference type="EMBL" id="BR000995">
    <property type="protein sequence ID" value="FAA01133.1"/>
    <property type="molecule type" value="Genomic_DNA"/>
</dbReference>
<dbReference type="Pfam" id="PF13384">
    <property type="entry name" value="HTH_23"/>
    <property type="match status" value="1"/>
</dbReference>
<dbReference type="Pfam" id="PF01498">
    <property type="entry name" value="HTH_Tnp_Tc3_2"/>
    <property type="match status" value="1"/>
</dbReference>
<organism evidence="4">
    <name type="scientific">Capsaspora owczarzaki</name>
    <dbReference type="NCBI Taxonomy" id="192875"/>
    <lineage>
        <taxon>Eukaryota</taxon>
        <taxon>Filasterea</taxon>
        <taxon>Capsaspora</taxon>
    </lineage>
</organism>
<dbReference type="GO" id="GO:0015074">
    <property type="term" value="P:DNA integration"/>
    <property type="evidence" value="ECO:0007669"/>
    <property type="project" value="InterPro"/>
</dbReference>
<evidence type="ECO:0000259" key="2">
    <source>
        <dbReference type="Pfam" id="PF01498"/>
    </source>
</evidence>
<evidence type="ECO:0000256" key="1">
    <source>
        <dbReference type="SAM" id="MobiDB-lite"/>
    </source>
</evidence>
<dbReference type="Pfam" id="PF13358">
    <property type="entry name" value="DDE_3"/>
    <property type="match status" value="1"/>
</dbReference>
<feature type="region of interest" description="Disordered" evidence="1">
    <location>
        <begin position="75"/>
        <end position="95"/>
    </location>
</feature>
<evidence type="ECO:0000313" key="4">
    <source>
        <dbReference type="EMBL" id="FAA01133.1"/>
    </source>
</evidence>
<proteinExistence type="predicted"/>
<dbReference type="AlphaFoldDB" id="W4P275"/>
<dbReference type="PANTHER" id="PTHR23022:SF135">
    <property type="entry name" value="SI:DKEY-77F5.3"/>
    <property type="match status" value="1"/>
</dbReference>